<accession>A0ABS0SBS6</accession>
<name>A0ABS0SBS6_9HYPH</name>
<dbReference type="RefSeq" id="WP_198476123.1">
    <property type="nucleotide sequence ID" value="NZ_JADGMQ010000004.1"/>
</dbReference>
<gene>
    <name evidence="2" type="ORF">IOD40_08615</name>
</gene>
<dbReference type="Proteomes" id="UP000601789">
    <property type="component" value="Unassembled WGS sequence"/>
</dbReference>
<organism evidence="2 3">
    <name type="scientific">Aquamicrobium zhengzhouense</name>
    <dbReference type="NCBI Taxonomy" id="2781738"/>
    <lineage>
        <taxon>Bacteria</taxon>
        <taxon>Pseudomonadati</taxon>
        <taxon>Pseudomonadota</taxon>
        <taxon>Alphaproteobacteria</taxon>
        <taxon>Hyphomicrobiales</taxon>
        <taxon>Phyllobacteriaceae</taxon>
        <taxon>Aquamicrobium</taxon>
    </lineage>
</organism>
<comment type="caution">
    <text evidence="2">The sequence shown here is derived from an EMBL/GenBank/DDBJ whole genome shotgun (WGS) entry which is preliminary data.</text>
</comment>
<feature type="transmembrane region" description="Helical" evidence="1">
    <location>
        <begin position="6"/>
        <end position="25"/>
    </location>
</feature>
<sequence>MLARRFTIVCLMIMLFGMGLSVLVAEKSRLGTVQRGLMSACDITNPVTCALPFAK</sequence>
<reference evidence="2 3" key="1">
    <citation type="submission" date="2020-10" db="EMBL/GenBank/DDBJ databases">
        <title>Aquamicrobium zhengzhouensis sp. nov., a exopolysaccharide producing bacterium isolated from farmland soil.</title>
        <authorList>
            <person name="Wang X."/>
        </authorList>
    </citation>
    <scope>NUCLEOTIDE SEQUENCE [LARGE SCALE GENOMIC DNA]</scope>
    <source>
        <strain evidence="3">cd-1</strain>
    </source>
</reference>
<dbReference type="EMBL" id="JADGMQ010000004">
    <property type="protein sequence ID" value="MBI1620722.1"/>
    <property type="molecule type" value="Genomic_DNA"/>
</dbReference>
<evidence type="ECO:0000256" key="1">
    <source>
        <dbReference type="SAM" id="Phobius"/>
    </source>
</evidence>
<protein>
    <submittedName>
        <fullName evidence="2">Uncharacterized protein</fullName>
    </submittedName>
</protein>
<evidence type="ECO:0000313" key="3">
    <source>
        <dbReference type="Proteomes" id="UP000601789"/>
    </source>
</evidence>
<proteinExistence type="predicted"/>
<keyword evidence="1" id="KW-1133">Transmembrane helix</keyword>
<keyword evidence="1" id="KW-0812">Transmembrane</keyword>
<keyword evidence="3" id="KW-1185">Reference proteome</keyword>
<keyword evidence="1" id="KW-0472">Membrane</keyword>
<evidence type="ECO:0000313" key="2">
    <source>
        <dbReference type="EMBL" id="MBI1620722.1"/>
    </source>
</evidence>